<evidence type="ECO:0000256" key="8">
    <source>
        <dbReference type="ARBA" id="ARBA00022989"/>
    </source>
</evidence>
<dbReference type="Pfam" id="PF00852">
    <property type="entry name" value="Glyco_transf_10"/>
    <property type="match status" value="1"/>
</dbReference>
<evidence type="ECO:0000256" key="10">
    <source>
        <dbReference type="ARBA" id="ARBA00023136"/>
    </source>
</evidence>
<keyword evidence="7" id="KW-0735">Signal-anchor</keyword>
<dbReference type="AlphaFoldDB" id="A0A8S9ZUE8"/>
<keyword evidence="8 12" id="KW-1133">Transmembrane helix</keyword>
<protein>
    <recommendedName>
        <fullName evidence="12">Fucosyltransferase</fullName>
        <ecNumber evidence="12">2.4.1.-</ecNumber>
    </recommendedName>
</protein>
<keyword evidence="16" id="KW-1185">Reference proteome</keyword>
<dbReference type="EMBL" id="JABEBT010000026">
    <property type="protein sequence ID" value="KAF7636818.1"/>
    <property type="molecule type" value="Genomic_DNA"/>
</dbReference>
<dbReference type="GO" id="GO:0032580">
    <property type="term" value="C:Golgi cisterna membrane"/>
    <property type="evidence" value="ECO:0007669"/>
    <property type="project" value="UniProtKB-SubCell"/>
</dbReference>
<evidence type="ECO:0000256" key="9">
    <source>
        <dbReference type="ARBA" id="ARBA00023034"/>
    </source>
</evidence>
<comment type="pathway">
    <text evidence="2">Protein modification; protein glycosylation.</text>
</comment>
<evidence type="ECO:0000256" key="4">
    <source>
        <dbReference type="ARBA" id="ARBA00022676"/>
    </source>
</evidence>
<dbReference type="InterPro" id="IPR031481">
    <property type="entry name" value="Glyco_tran_10_N"/>
</dbReference>
<dbReference type="OrthoDB" id="5790915at2759"/>
<dbReference type="EC" id="2.4.1.-" evidence="12"/>
<comment type="caution">
    <text evidence="15">The sequence shown here is derived from an EMBL/GenBank/DDBJ whole genome shotgun (WGS) entry which is preliminary data.</text>
</comment>
<evidence type="ECO:0000256" key="12">
    <source>
        <dbReference type="RuleBase" id="RU003832"/>
    </source>
</evidence>
<organism evidence="15 16">
    <name type="scientific">Meloidogyne graminicola</name>
    <dbReference type="NCBI Taxonomy" id="189291"/>
    <lineage>
        <taxon>Eukaryota</taxon>
        <taxon>Metazoa</taxon>
        <taxon>Ecdysozoa</taxon>
        <taxon>Nematoda</taxon>
        <taxon>Chromadorea</taxon>
        <taxon>Rhabditida</taxon>
        <taxon>Tylenchina</taxon>
        <taxon>Tylenchomorpha</taxon>
        <taxon>Tylenchoidea</taxon>
        <taxon>Meloidogynidae</taxon>
        <taxon>Meloidogyninae</taxon>
        <taxon>Meloidogyne</taxon>
    </lineage>
</organism>
<keyword evidence="5 12" id="KW-0808">Transferase</keyword>
<dbReference type="FunFam" id="3.40.50.11660:FF:000002">
    <property type="entry name" value="Alpha-(1,3)-fucosyltransferase"/>
    <property type="match status" value="1"/>
</dbReference>
<dbReference type="Proteomes" id="UP000605970">
    <property type="component" value="Unassembled WGS sequence"/>
</dbReference>
<dbReference type="GO" id="GO:0008417">
    <property type="term" value="F:fucosyltransferase activity"/>
    <property type="evidence" value="ECO:0007669"/>
    <property type="project" value="InterPro"/>
</dbReference>
<evidence type="ECO:0000256" key="7">
    <source>
        <dbReference type="ARBA" id="ARBA00022968"/>
    </source>
</evidence>
<keyword evidence="6 12" id="KW-0812">Transmembrane</keyword>
<dbReference type="SUPFAM" id="SSF53756">
    <property type="entry name" value="UDP-Glycosyltransferase/glycogen phosphorylase"/>
    <property type="match status" value="1"/>
</dbReference>
<comment type="similarity">
    <text evidence="3 12">Belongs to the glycosyltransferase 10 family.</text>
</comment>
<keyword evidence="11" id="KW-0325">Glycoprotein</keyword>
<evidence type="ECO:0000259" key="14">
    <source>
        <dbReference type="Pfam" id="PF17039"/>
    </source>
</evidence>
<evidence type="ECO:0000256" key="1">
    <source>
        <dbReference type="ARBA" id="ARBA00004447"/>
    </source>
</evidence>
<evidence type="ECO:0000313" key="16">
    <source>
        <dbReference type="Proteomes" id="UP000605970"/>
    </source>
</evidence>
<dbReference type="Pfam" id="PF17039">
    <property type="entry name" value="Glyco_tran_10_N"/>
    <property type="match status" value="1"/>
</dbReference>
<comment type="subcellular location">
    <subcellularLocation>
        <location evidence="1 12">Golgi apparatus</location>
        <location evidence="1 12">Golgi stack membrane</location>
        <topology evidence="1 12">Single-pass type II membrane protein</topology>
    </subcellularLocation>
</comment>
<keyword evidence="10 12" id="KW-0472">Membrane</keyword>
<dbReference type="PANTHER" id="PTHR48438:SF1">
    <property type="entry name" value="ALPHA-(1,3)-FUCOSYLTRANSFERASE C-RELATED"/>
    <property type="match status" value="1"/>
</dbReference>
<dbReference type="PANTHER" id="PTHR48438">
    <property type="entry name" value="ALPHA-(1,3)-FUCOSYLTRANSFERASE C-RELATED"/>
    <property type="match status" value="1"/>
</dbReference>
<keyword evidence="9 12" id="KW-0333">Golgi apparatus</keyword>
<keyword evidence="4 12" id="KW-0328">Glycosyltransferase</keyword>
<evidence type="ECO:0000256" key="5">
    <source>
        <dbReference type="ARBA" id="ARBA00022679"/>
    </source>
</evidence>
<evidence type="ECO:0000256" key="6">
    <source>
        <dbReference type="ARBA" id="ARBA00022692"/>
    </source>
</evidence>
<accession>A0A8S9ZUE8</accession>
<dbReference type="InterPro" id="IPR001503">
    <property type="entry name" value="Glyco_trans_10"/>
</dbReference>
<reference evidence="15" key="1">
    <citation type="journal article" date="2020" name="Ecol. Evol.">
        <title>Genome structure and content of the rice root-knot nematode (Meloidogyne graminicola).</title>
        <authorList>
            <person name="Phan N.T."/>
            <person name="Danchin E.G.J."/>
            <person name="Klopp C."/>
            <person name="Perfus-Barbeoch L."/>
            <person name="Kozlowski D.K."/>
            <person name="Koutsovoulos G.D."/>
            <person name="Lopez-Roques C."/>
            <person name="Bouchez O."/>
            <person name="Zahm M."/>
            <person name="Besnard G."/>
            <person name="Bellafiore S."/>
        </authorList>
    </citation>
    <scope>NUCLEOTIDE SEQUENCE</scope>
    <source>
        <strain evidence="15">VN-18</strain>
    </source>
</reference>
<name>A0A8S9ZUE8_9BILA</name>
<evidence type="ECO:0000313" key="15">
    <source>
        <dbReference type="EMBL" id="KAF7636818.1"/>
    </source>
</evidence>
<feature type="domain" description="Fucosyltransferase C-terminal" evidence="13">
    <location>
        <begin position="185"/>
        <end position="353"/>
    </location>
</feature>
<evidence type="ECO:0000256" key="2">
    <source>
        <dbReference type="ARBA" id="ARBA00004922"/>
    </source>
</evidence>
<evidence type="ECO:0000256" key="3">
    <source>
        <dbReference type="ARBA" id="ARBA00008919"/>
    </source>
</evidence>
<dbReference type="InterPro" id="IPR038577">
    <property type="entry name" value="GT10-like_C_sf"/>
</dbReference>
<feature type="transmembrane region" description="Helical" evidence="12">
    <location>
        <begin position="5"/>
        <end position="23"/>
    </location>
</feature>
<gene>
    <name evidence="15" type="ORF">Mgra_00003763</name>
</gene>
<feature type="domain" description="Fucosyltransferase N-terminal" evidence="14">
    <location>
        <begin position="46"/>
        <end position="159"/>
    </location>
</feature>
<proteinExistence type="inferred from homology"/>
<dbReference type="InterPro" id="IPR055270">
    <property type="entry name" value="Glyco_tran_10_C"/>
</dbReference>
<evidence type="ECO:0000259" key="13">
    <source>
        <dbReference type="Pfam" id="PF00852"/>
    </source>
</evidence>
<dbReference type="Gene3D" id="3.40.50.11660">
    <property type="entry name" value="Glycosyl transferase family 10, C-terminal domain"/>
    <property type="match status" value="1"/>
</dbReference>
<evidence type="ECO:0000256" key="11">
    <source>
        <dbReference type="ARBA" id="ARBA00023180"/>
    </source>
</evidence>
<sequence length="378" mass="45437">MRFLIYLFIFFFIILLTLFYYFYENHESNYYFIKFSKKKEIIKQINPLILVWNKCLGELFPGIGYIDYPLIIPNKTCPFNCTFTHDRKLERNASTIIFFLHGQCPINNWPKNRKKEQNYLMFTVESPVETNQFYNKTILKEMFNSSATYRLDSDIYMPYDGLTKITKETPKEYIWNQKEVLEIIKNKTKFAFQAVSNCNASSRRDIITNKINELIELKLVGKCYNVKCEEECYQNELNQHFFYLAFENSICINYVTEKFWNSLRSLTVPIVLNRSIFKGMDIPSNTFIAVDDFNSINELIEYLNELKNDMEKYLRYFEWTKIYTKRRLGEDYSPICKICEYATKHLKEKTKSKINFDKFWNDENCNNNFIINKINILL</sequence>